<evidence type="ECO:0000313" key="3">
    <source>
        <dbReference type="Proteomes" id="UP001153678"/>
    </source>
</evidence>
<gene>
    <name evidence="2" type="ORF">FWILDA_LOCUS15152</name>
</gene>
<evidence type="ECO:0000256" key="1">
    <source>
        <dbReference type="SAM" id="MobiDB-lite"/>
    </source>
</evidence>
<organism evidence="2 3">
    <name type="scientific">Funneliformis geosporum</name>
    <dbReference type="NCBI Taxonomy" id="1117311"/>
    <lineage>
        <taxon>Eukaryota</taxon>
        <taxon>Fungi</taxon>
        <taxon>Fungi incertae sedis</taxon>
        <taxon>Mucoromycota</taxon>
        <taxon>Glomeromycotina</taxon>
        <taxon>Glomeromycetes</taxon>
        <taxon>Glomerales</taxon>
        <taxon>Glomeraceae</taxon>
        <taxon>Funneliformis</taxon>
    </lineage>
</organism>
<sequence length="297" mass="34494">MLNALDVCARSCTSAIINEVAIAIKDSIKNRRKSDALFVNGKLKLESLESNFDDTWRRSEIYQYFNHLDLSHANRVYETRAMTNAVKYKTVLSEVYTQDFGNENNSQSGSGSDDEDTDEETEDETEDDTEDGKYEDETPITTVLLTQLWTLRTVEKIIFDFGIQCNHEHLVHSWTIDVEDHQIQNLFNSLEWNEILKVHNKPWQESYNPEIHFDFEWVYFYILSLIKEYNADTFKRPHVRDMAAILLMVLCKRVPQAKKIEEIINETQYKDSNAVTLNIIDTITVTDAIISEIDVCG</sequence>
<dbReference type="Proteomes" id="UP001153678">
    <property type="component" value="Unassembled WGS sequence"/>
</dbReference>
<comment type="caution">
    <text evidence="2">The sequence shown here is derived from an EMBL/GenBank/DDBJ whole genome shotgun (WGS) entry which is preliminary data.</text>
</comment>
<keyword evidence="3" id="KW-1185">Reference proteome</keyword>
<reference evidence="2" key="1">
    <citation type="submission" date="2022-08" db="EMBL/GenBank/DDBJ databases">
        <authorList>
            <person name="Kallberg Y."/>
            <person name="Tangrot J."/>
            <person name="Rosling A."/>
        </authorList>
    </citation>
    <scope>NUCLEOTIDE SEQUENCE</scope>
    <source>
        <strain evidence="2">Wild A</strain>
    </source>
</reference>
<feature type="region of interest" description="Disordered" evidence="1">
    <location>
        <begin position="100"/>
        <end position="136"/>
    </location>
</feature>
<proteinExistence type="predicted"/>
<dbReference type="OrthoDB" id="2446969at2759"/>
<feature type="compositionally biased region" description="Low complexity" evidence="1">
    <location>
        <begin position="101"/>
        <end position="111"/>
    </location>
</feature>
<protein>
    <submittedName>
        <fullName evidence="2">5441_t:CDS:1</fullName>
    </submittedName>
</protein>
<name>A0A9W4T4L7_9GLOM</name>
<evidence type="ECO:0000313" key="2">
    <source>
        <dbReference type="EMBL" id="CAI2191600.1"/>
    </source>
</evidence>
<accession>A0A9W4T4L7</accession>
<feature type="compositionally biased region" description="Acidic residues" evidence="1">
    <location>
        <begin position="112"/>
        <end position="130"/>
    </location>
</feature>
<dbReference type="EMBL" id="CAMKVN010007541">
    <property type="protein sequence ID" value="CAI2191600.1"/>
    <property type="molecule type" value="Genomic_DNA"/>
</dbReference>
<dbReference type="AlphaFoldDB" id="A0A9W4T4L7"/>
<feature type="non-terminal residue" evidence="2">
    <location>
        <position position="297"/>
    </location>
</feature>